<sequence length="474" mass="53964">MRGVPFVILYLLGSLVSKAVAQGVDSLKVFTIDEYMMQIAVHHPVAKGANQLSEQARQEITLARGSFDPVAASKFYKKEFKGKDYYTLWDNVLKVPLWIGELKAGYERNVGANVNAENITPSEGLNYVGISVPIVQGLLIDERRATLQLARQAQELQEAERAKIINKLLFDAAKAYWDWAYSYRRWQQLQESYQLAVVRWQGIKERVEQGDLAAIDAVEAETEALNRLALLKQAQVESKNAALMASNFMWGENNTPLEIPESVRPSLEGTQIEPVTSEELQQLVASAQENHPDIAKLQVKLRQLDIERRFSQNKLLPKLNLEYNLIGPRGTIGGRWLEDTYMTNNYKMGASFSFPLFLREERAKLQITRLKINATNFQISQTSRENQNQLQAAYNERQQLEEQIVLQEQIIANASRLLAGELQRFEIGESSVFLVNTREATLLNQQIKLYELRAKYGKAKYQLQWAAGNLAPER</sequence>
<proteinExistence type="inferred from homology"/>
<evidence type="ECO:0000256" key="7">
    <source>
        <dbReference type="ARBA" id="ARBA00023237"/>
    </source>
</evidence>
<gene>
    <name evidence="10" type="ORF">ACFQHR_07425</name>
</gene>
<comment type="subcellular location">
    <subcellularLocation>
        <location evidence="1">Cell outer membrane</location>
    </subcellularLocation>
</comment>
<feature type="coiled-coil region" evidence="8">
    <location>
        <begin position="383"/>
        <end position="417"/>
    </location>
</feature>
<keyword evidence="4" id="KW-1134">Transmembrane beta strand</keyword>
<accession>A0ABW2DM82</accession>
<evidence type="ECO:0000313" key="10">
    <source>
        <dbReference type="EMBL" id="MFC6997449.1"/>
    </source>
</evidence>
<keyword evidence="8" id="KW-0175">Coiled coil</keyword>
<dbReference type="EMBL" id="JBHSYQ010000003">
    <property type="protein sequence ID" value="MFC6997449.1"/>
    <property type="molecule type" value="Genomic_DNA"/>
</dbReference>
<evidence type="ECO:0000256" key="1">
    <source>
        <dbReference type="ARBA" id="ARBA00004442"/>
    </source>
</evidence>
<evidence type="ECO:0000256" key="3">
    <source>
        <dbReference type="ARBA" id="ARBA00022448"/>
    </source>
</evidence>
<evidence type="ECO:0000256" key="8">
    <source>
        <dbReference type="SAM" id="Coils"/>
    </source>
</evidence>
<feature type="chain" id="PRO_5046675248" evidence="9">
    <location>
        <begin position="22"/>
        <end position="474"/>
    </location>
</feature>
<dbReference type="PANTHER" id="PTHR30026">
    <property type="entry name" value="OUTER MEMBRANE PROTEIN TOLC"/>
    <property type="match status" value="1"/>
</dbReference>
<evidence type="ECO:0000256" key="5">
    <source>
        <dbReference type="ARBA" id="ARBA00022692"/>
    </source>
</evidence>
<keyword evidence="6" id="KW-0472">Membrane</keyword>
<dbReference type="InterPro" id="IPR051906">
    <property type="entry name" value="TolC-like"/>
</dbReference>
<evidence type="ECO:0000256" key="2">
    <source>
        <dbReference type="ARBA" id="ARBA00007613"/>
    </source>
</evidence>
<protein>
    <submittedName>
        <fullName evidence="10">TolC family protein</fullName>
    </submittedName>
</protein>
<feature type="signal peptide" evidence="9">
    <location>
        <begin position="1"/>
        <end position="21"/>
    </location>
</feature>
<dbReference type="SUPFAM" id="SSF56954">
    <property type="entry name" value="Outer membrane efflux proteins (OEP)"/>
    <property type="match status" value="1"/>
</dbReference>
<dbReference type="PANTHER" id="PTHR30026:SF20">
    <property type="entry name" value="OUTER MEMBRANE PROTEIN TOLC"/>
    <property type="match status" value="1"/>
</dbReference>
<dbReference type="RefSeq" id="WP_066619412.1">
    <property type="nucleotide sequence ID" value="NZ_JBHSYQ010000003.1"/>
</dbReference>
<comment type="similarity">
    <text evidence="2">Belongs to the outer membrane factor (OMF) (TC 1.B.17) family.</text>
</comment>
<comment type="caution">
    <text evidence="10">The sequence shown here is derived from an EMBL/GenBank/DDBJ whole genome shotgun (WGS) entry which is preliminary data.</text>
</comment>
<dbReference type="Proteomes" id="UP001596405">
    <property type="component" value="Unassembled WGS sequence"/>
</dbReference>
<keyword evidence="5" id="KW-0812">Transmembrane</keyword>
<reference evidence="11" key="1">
    <citation type="journal article" date="2019" name="Int. J. Syst. Evol. Microbiol.">
        <title>The Global Catalogue of Microorganisms (GCM) 10K type strain sequencing project: providing services to taxonomists for standard genome sequencing and annotation.</title>
        <authorList>
            <consortium name="The Broad Institute Genomics Platform"/>
            <consortium name="The Broad Institute Genome Sequencing Center for Infectious Disease"/>
            <person name="Wu L."/>
            <person name="Ma J."/>
        </authorList>
    </citation>
    <scope>NUCLEOTIDE SEQUENCE [LARGE SCALE GENOMIC DNA]</scope>
    <source>
        <strain evidence="11">CGMCC 4.7393</strain>
    </source>
</reference>
<dbReference type="Gene3D" id="1.20.1600.10">
    <property type="entry name" value="Outer membrane efflux proteins (OEP)"/>
    <property type="match status" value="1"/>
</dbReference>
<evidence type="ECO:0000256" key="4">
    <source>
        <dbReference type="ARBA" id="ARBA00022452"/>
    </source>
</evidence>
<evidence type="ECO:0000313" key="11">
    <source>
        <dbReference type="Proteomes" id="UP001596405"/>
    </source>
</evidence>
<dbReference type="InterPro" id="IPR003423">
    <property type="entry name" value="OMP_efflux"/>
</dbReference>
<keyword evidence="9" id="KW-0732">Signal</keyword>
<dbReference type="Pfam" id="PF02321">
    <property type="entry name" value="OEP"/>
    <property type="match status" value="1"/>
</dbReference>
<keyword evidence="11" id="KW-1185">Reference proteome</keyword>
<keyword evidence="7" id="KW-0998">Cell outer membrane</keyword>
<organism evidence="10 11">
    <name type="scientific">Rufibacter roseus</name>
    <dbReference type="NCBI Taxonomy" id="1567108"/>
    <lineage>
        <taxon>Bacteria</taxon>
        <taxon>Pseudomonadati</taxon>
        <taxon>Bacteroidota</taxon>
        <taxon>Cytophagia</taxon>
        <taxon>Cytophagales</taxon>
        <taxon>Hymenobacteraceae</taxon>
        <taxon>Rufibacter</taxon>
    </lineage>
</organism>
<evidence type="ECO:0000256" key="6">
    <source>
        <dbReference type="ARBA" id="ARBA00023136"/>
    </source>
</evidence>
<name>A0ABW2DM82_9BACT</name>
<evidence type="ECO:0000256" key="9">
    <source>
        <dbReference type="SAM" id="SignalP"/>
    </source>
</evidence>
<keyword evidence="3" id="KW-0813">Transport</keyword>